<name>A0A1H6FE21_9GAMM</name>
<keyword evidence="5 7" id="KW-1133">Transmembrane helix</keyword>
<accession>A0A1H6FE21</accession>
<dbReference type="EC" id="4.6.1.1" evidence="9"/>
<dbReference type="RefSeq" id="WP_103921867.1">
    <property type="nucleotide sequence ID" value="NZ_FMSV02000548.1"/>
</dbReference>
<dbReference type="GO" id="GO:0004016">
    <property type="term" value="F:adenylate cyclase activity"/>
    <property type="evidence" value="ECO:0007669"/>
    <property type="project" value="UniProtKB-EC"/>
</dbReference>
<keyword evidence="4 7" id="KW-0812">Transmembrane</keyword>
<dbReference type="InterPro" id="IPR007890">
    <property type="entry name" value="CHASE2"/>
</dbReference>
<comment type="subcellular location">
    <subcellularLocation>
        <location evidence="1">Cell envelope</location>
    </subcellularLocation>
</comment>
<evidence type="ECO:0000313" key="9">
    <source>
        <dbReference type="EMBL" id="SEH08318.1"/>
    </source>
</evidence>
<dbReference type="SMART" id="SM00044">
    <property type="entry name" value="CYCc"/>
    <property type="match status" value="1"/>
</dbReference>
<feature type="transmembrane region" description="Helical" evidence="7">
    <location>
        <begin position="420"/>
        <end position="443"/>
    </location>
</feature>
<dbReference type="FunFam" id="3.30.70.1230:FF:000016">
    <property type="entry name" value="Adenylate/guanylate cyclase domain-containing protein"/>
    <property type="match status" value="1"/>
</dbReference>
<dbReference type="PROSITE" id="PS50125">
    <property type="entry name" value="GUANYLATE_CYCLASE_2"/>
    <property type="match status" value="1"/>
</dbReference>
<feature type="transmembrane region" description="Helical" evidence="7">
    <location>
        <begin position="396"/>
        <end position="413"/>
    </location>
</feature>
<gene>
    <name evidence="9" type="primary">cyaA_7</name>
    <name evidence="9" type="ORF">MBHS_04209</name>
</gene>
<evidence type="ECO:0000256" key="2">
    <source>
        <dbReference type="ARBA" id="ARBA00005381"/>
    </source>
</evidence>
<evidence type="ECO:0000313" key="10">
    <source>
        <dbReference type="Proteomes" id="UP000236724"/>
    </source>
</evidence>
<dbReference type="GO" id="GO:0006171">
    <property type="term" value="P:cAMP biosynthetic process"/>
    <property type="evidence" value="ECO:0007669"/>
    <property type="project" value="TreeGrafter"/>
</dbReference>
<dbReference type="InterPro" id="IPR050697">
    <property type="entry name" value="Adenylyl/Guanylyl_Cyclase_3/4"/>
</dbReference>
<evidence type="ECO:0000256" key="5">
    <source>
        <dbReference type="ARBA" id="ARBA00022989"/>
    </source>
</evidence>
<keyword evidence="6 7" id="KW-0472">Membrane</keyword>
<keyword evidence="10" id="KW-1185">Reference proteome</keyword>
<evidence type="ECO:0000256" key="7">
    <source>
        <dbReference type="SAM" id="Phobius"/>
    </source>
</evidence>
<dbReference type="SMART" id="SM01080">
    <property type="entry name" value="CHASE2"/>
    <property type="match status" value="1"/>
</dbReference>
<reference evidence="9 10" key="1">
    <citation type="submission" date="2016-10" db="EMBL/GenBank/DDBJ databases">
        <authorList>
            <person name="de Groot N.N."/>
        </authorList>
    </citation>
    <scope>NUCLEOTIDE SEQUENCE [LARGE SCALE GENOMIC DNA]</scope>
    <source>
        <strain evidence="9">MBHS1</strain>
    </source>
</reference>
<dbReference type="CDD" id="cd07302">
    <property type="entry name" value="CHD"/>
    <property type="match status" value="1"/>
</dbReference>
<dbReference type="PANTHER" id="PTHR43081">
    <property type="entry name" value="ADENYLATE CYCLASE, TERMINAL-DIFFERENTIATION SPECIFIC-RELATED"/>
    <property type="match status" value="1"/>
</dbReference>
<protein>
    <submittedName>
        <fullName evidence="9">Adenylate cyclase 1</fullName>
        <ecNumber evidence="9">4.6.1.1</ecNumber>
    </submittedName>
</protein>
<dbReference type="OrthoDB" id="9806704at2"/>
<dbReference type="SUPFAM" id="SSF55073">
    <property type="entry name" value="Nucleotide cyclase"/>
    <property type="match status" value="1"/>
</dbReference>
<keyword evidence="3" id="KW-1003">Cell membrane</keyword>
<dbReference type="GO" id="GO:0035556">
    <property type="term" value="P:intracellular signal transduction"/>
    <property type="evidence" value="ECO:0007669"/>
    <property type="project" value="InterPro"/>
</dbReference>
<comment type="similarity">
    <text evidence="2">Belongs to the adenylyl cyclase class-3 family.</text>
</comment>
<evidence type="ECO:0000259" key="8">
    <source>
        <dbReference type="PROSITE" id="PS50125"/>
    </source>
</evidence>
<sequence>MKTLWAAIQRHGFQAIISLVIIVFFAAHVTGHLRWSFIDEMELRSYDTRLNLTKPGGVDSRIVIVDIDEKSLSAIGRWPWKRDILASVVDQLFDYYQIDLLGFDAVFPEADKSSGLETLENLANNELQDQADFLAVLEKLRTGLDYDSRFAQSLKNRRIILGYAMIDEDDAARSGVLPKPAFSTKTLSPYALQPIEATGFASNMAPFEQASVTSGHFNALPDNDGITRRVPMFYAFQGNYYESLSLAIARVLLNEPELGLDVVNQGNYQQLEALLVGNRRIPVNSHLEALVPYRGEQDSYPYVSIVDVLYRQVEPERLRGAIVLIGTTAKGLFDLRATPVSEVYPGVEIHANLIAGILDNRILQADYGKGGELFFMILAGLSMTVLMLWVTPLWTTIAAVVLSVGLIWSNFYFWENLNLVLNLAPTLLMIWGLFLFNLSYGYFVETRNKRQLTGLFGQYIPPQLVDEMSQNPSAKFSMEGDSREMTVLFSDVRGFTSISESLNPRQLSELMNTFLTPMTHLIHEHRGTIDKYMGDAIMAFWGAPLRDAEHPRHALAAAMAMIDKLDTMQGEFKSRGWPQIKIGIGINTGVMNVGNMGSEFRMAYTILGDAVNLGSRLEGLTKQYGASIIISEFTRKAVPEYACRELDRVRVKGKEKPVAIFQPLGLKIDIPAWEMEELEQYHQALQHYRHQQWQEAKALFIELEMHRPQRLLYHIYLERIAHFLHHEPGDDWDGVFTHTSK</sequence>
<dbReference type="Pfam" id="PF00211">
    <property type="entry name" value="Guanylate_cyc"/>
    <property type="match status" value="1"/>
</dbReference>
<feature type="transmembrane region" description="Helical" evidence="7">
    <location>
        <begin position="12"/>
        <end position="35"/>
    </location>
</feature>
<dbReference type="AlphaFoldDB" id="A0A1H6FE21"/>
<dbReference type="InterPro" id="IPR029787">
    <property type="entry name" value="Nucleotide_cyclase"/>
</dbReference>
<dbReference type="Pfam" id="PF05226">
    <property type="entry name" value="CHASE2"/>
    <property type="match status" value="1"/>
</dbReference>
<dbReference type="PANTHER" id="PTHR43081:SF1">
    <property type="entry name" value="ADENYLATE CYCLASE, TERMINAL-DIFFERENTIATION SPECIFIC"/>
    <property type="match status" value="1"/>
</dbReference>
<evidence type="ECO:0000256" key="6">
    <source>
        <dbReference type="ARBA" id="ARBA00023136"/>
    </source>
</evidence>
<evidence type="ECO:0000256" key="3">
    <source>
        <dbReference type="ARBA" id="ARBA00022475"/>
    </source>
</evidence>
<evidence type="ECO:0000256" key="4">
    <source>
        <dbReference type="ARBA" id="ARBA00022692"/>
    </source>
</evidence>
<dbReference type="EMBL" id="FMSV02000548">
    <property type="protein sequence ID" value="SEH08318.1"/>
    <property type="molecule type" value="Genomic_DNA"/>
</dbReference>
<dbReference type="Gene3D" id="3.30.70.1230">
    <property type="entry name" value="Nucleotide cyclase"/>
    <property type="match status" value="1"/>
</dbReference>
<dbReference type="InterPro" id="IPR001054">
    <property type="entry name" value="A/G_cyclase"/>
</dbReference>
<organism evidence="9 10">
    <name type="scientific">Candidatus Venteria ishoeyi</name>
    <dbReference type="NCBI Taxonomy" id="1899563"/>
    <lineage>
        <taxon>Bacteria</taxon>
        <taxon>Pseudomonadati</taxon>
        <taxon>Pseudomonadota</taxon>
        <taxon>Gammaproteobacteria</taxon>
        <taxon>Thiotrichales</taxon>
        <taxon>Thiotrichaceae</taxon>
        <taxon>Venteria</taxon>
    </lineage>
</organism>
<dbReference type="GO" id="GO:0030313">
    <property type="term" value="C:cell envelope"/>
    <property type="evidence" value="ECO:0007669"/>
    <property type="project" value="UniProtKB-SubCell"/>
</dbReference>
<keyword evidence="9" id="KW-0456">Lyase</keyword>
<feature type="domain" description="Guanylate cyclase" evidence="8">
    <location>
        <begin position="486"/>
        <end position="618"/>
    </location>
</feature>
<proteinExistence type="inferred from homology"/>
<evidence type="ECO:0000256" key="1">
    <source>
        <dbReference type="ARBA" id="ARBA00004196"/>
    </source>
</evidence>
<dbReference type="Proteomes" id="UP000236724">
    <property type="component" value="Unassembled WGS sequence"/>
</dbReference>